<dbReference type="GO" id="GO:0004222">
    <property type="term" value="F:metalloendopeptidase activity"/>
    <property type="evidence" value="ECO:0007669"/>
    <property type="project" value="TreeGrafter"/>
</dbReference>
<dbReference type="PANTHER" id="PTHR21666">
    <property type="entry name" value="PEPTIDASE-RELATED"/>
    <property type="match status" value="1"/>
</dbReference>
<gene>
    <name evidence="3" type="ORF">GCM10017044_14860</name>
</gene>
<evidence type="ECO:0000313" key="4">
    <source>
        <dbReference type="Proteomes" id="UP000630923"/>
    </source>
</evidence>
<evidence type="ECO:0000313" key="3">
    <source>
        <dbReference type="EMBL" id="GHF20967.1"/>
    </source>
</evidence>
<accession>A0A919AQX5</accession>
<reference evidence="3" key="2">
    <citation type="submission" date="2020-09" db="EMBL/GenBank/DDBJ databases">
        <authorList>
            <person name="Sun Q."/>
            <person name="Kim S."/>
        </authorList>
    </citation>
    <scope>NUCLEOTIDE SEQUENCE</scope>
    <source>
        <strain evidence="3">KCTC 42590</strain>
    </source>
</reference>
<reference evidence="3" key="1">
    <citation type="journal article" date="2014" name="Int. J. Syst. Evol. Microbiol.">
        <title>Complete genome sequence of Corynebacterium casei LMG S-19264T (=DSM 44701T), isolated from a smear-ripened cheese.</title>
        <authorList>
            <consortium name="US DOE Joint Genome Institute (JGI-PGF)"/>
            <person name="Walter F."/>
            <person name="Albersmeier A."/>
            <person name="Kalinowski J."/>
            <person name="Ruckert C."/>
        </authorList>
    </citation>
    <scope>NUCLEOTIDE SEQUENCE</scope>
    <source>
        <strain evidence="3">KCTC 42590</strain>
    </source>
</reference>
<dbReference type="PANTHER" id="PTHR21666:SF285">
    <property type="entry name" value="M23 FAMILY METALLOPEPTIDASE"/>
    <property type="match status" value="1"/>
</dbReference>
<dbReference type="InterPro" id="IPR011055">
    <property type="entry name" value="Dup_hybrid_motif"/>
</dbReference>
<keyword evidence="1" id="KW-0732">Signal</keyword>
<dbReference type="RefSeq" id="WP_229819219.1">
    <property type="nucleotide sequence ID" value="NZ_BNCI01000001.1"/>
</dbReference>
<dbReference type="InterPro" id="IPR016047">
    <property type="entry name" value="M23ase_b-sheet_dom"/>
</dbReference>
<feature type="chain" id="PRO_5037460472" evidence="1">
    <location>
        <begin position="24"/>
        <end position="278"/>
    </location>
</feature>
<organism evidence="3 4">
    <name type="scientific">Kordiimonas sediminis</name>
    <dbReference type="NCBI Taxonomy" id="1735581"/>
    <lineage>
        <taxon>Bacteria</taxon>
        <taxon>Pseudomonadati</taxon>
        <taxon>Pseudomonadota</taxon>
        <taxon>Alphaproteobacteria</taxon>
        <taxon>Kordiimonadales</taxon>
        <taxon>Kordiimonadaceae</taxon>
        <taxon>Kordiimonas</taxon>
    </lineage>
</organism>
<feature type="domain" description="M23ase beta-sheet core" evidence="2">
    <location>
        <begin position="169"/>
        <end position="264"/>
    </location>
</feature>
<protein>
    <submittedName>
        <fullName evidence="3">Peptidase</fullName>
    </submittedName>
</protein>
<dbReference type="EMBL" id="BNCI01000001">
    <property type="protein sequence ID" value="GHF20967.1"/>
    <property type="molecule type" value="Genomic_DNA"/>
</dbReference>
<dbReference type="InterPro" id="IPR050570">
    <property type="entry name" value="Cell_wall_metabolism_enzyme"/>
</dbReference>
<dbReference type="Gene3D" id="2.70.70.10">
    <property type="entry name" value="Glucose Permease (Domain IIA)"/>
    <property type="match status" value="1"/>
</dbReference>
<dbReference type="AlphaFoldDB" id="A0A919AQX5"/>
<name>A0A919AQX5_9PROT</name>
<keyword evidence="4" id="KW-1185">Reference proteome</keyword>
<feature type="signal peptide" evidence="1">
    <location>
        <begin position="1"/>
        <end position="23"/>
    </location>
</feature>
<dbReference type="SUPFAM" id="SSF51261">
    <property type="entry name" value="Duplicated hybrid motif"/>
    <property type="match status" value="1"/>
</dbReference>
<dbReference type="Pfam" id="PF01551">
    <property type="entry name" value="Peptidase_M23"/>
    <property type="match status" value="1"/>
</dbReference>
<dbReference type="Proteomes" id="UP000630923">
    <property type="component" value="Unassembled WGS sequence"/>
</dbReference>
<evidence type="ECO:0000259" key="2">
    <source>
        <dbReference type="Pfam" id="PF01551"/>
    </source>
</evidence>
<dbReference type="CDD" id="cd12797">
    <property type="entry name" value="M23_peptidase"/>
    <property type="match status" value="1"/>
</dbReference>
<sequence length="278" mass="29792">MIFIRKLFLWTLLLSGFSLSASALDIEGSLVQGGFAYGKVAPGSTVWLDNKPIYVGEEGDFVLGFGRDHPAQSRLSISSPTTNSMETHTLDIADRDFDIERVNGLPPKTVSPPPEWAARRKLETGRVAKGRAAVSTDTFWKTGFIKPAKGRFSGFYGSQRILNGKPRSPHYGLDIAGPIGTPIYAPAGGKVTLAAPDFLLEGGIVIIDHGYGVSSTLFHMDTVTVSEGQIIEQGDPIGTIGEKGRASGPHVDWRLNWRSVRLDPALVIGLEGATSGTS</sequence>
<evidence type="ECO:0000256" key="1">
    <source>
        <dbReference type="SAM" id="SignalP"/>
    </source>
</evidence>
<comment type="caution">
    <text evidence="3">The sequence shown here is derived from an EMBL/GenBank/DDBJ whole genome shotgun (WGS) entry which is preliminary data.</text>
</comment>
<proteinExistence type="predicted"/>